<organism evidence="1 2">
    <name type="scientific">Sphagnum jensenii</name>
    <dbReference type="NCBI Taxonomy" id="128206"/>
    <lineage>
        <taxon>Eukaryota</taxon>
        <taxon>Viridiplantae</taxon>
        <taxon>Streptophyta</taxon>
        <taxon>Embryophyta</taxon>
        <taxon>Bryophyta</taxon>
        <taxon>Sphagnophytina</taxon>
        <taxon>Sphagnopsida</taxon>
        <taxon>Sphagnales</taxon>
        <taxon>Sphagnaceae</taxon>
        <taxon>Sphagnum</taxon>
    </lineage>
</organism>
<keyword evidence="2" id="KW-1185">Reference proteome</keyword>
<accession>A0ABP1BQE9</accession>
<proteinExistence type="predicted"/>
<sequence length="96" mass="10066">MVRVCKAGGINSRFCHLWTSLVESTADSARGTTFQSHGNATELVQNQPFQLGELAEGAPSKIDSAVDGPFTGILVELSIASQSSLGGSHIRPPTLL</sequence>
<name>A0ABP1BQE9_9BRYO</name>
<dbReference type="EMBL" id="OZ023707">
    <property type="protein sequence ID" value="CAK9877889.1"/>
    <property type="molecule type" value="Genomic_DNA"/>
</dbReference>
<protein>
    <submittedName>
        <fullName evidence="1">Uncharacterized protein</fullName>
    </submittedName>
</protein>
<dbReference type="Proteomes" id="UP001497522">
    <property type="component" value="Chromosome 6"/>
</dbReference>
<evidence type="ECO:0000313" key="1">
    <source>
        <dbReference type="EMBL" id="CAK9877889.1"/>
    </source>
</evidence>
<reference evidence="1" key="1">
    <citation type="submission" date="2024-03" db="EMBL/GenBank/DDBJ databases">
        <authorList>
            <consortium name="ELIXIR-Norway"/>
            <consortium name="Elixir Norway"/>
        </authorList>
    </citation>
    <scope>NUCLEOTIDE SEQUENCE</scope>
</reference>
<gene>
    <name evidence="1" type="ORF">CSSPJE1EN2_LOCUS19714</name>
</gene>
<evidence type="ECO:0000313" key="2">
    <source>
        <dbReference type="Proteomes" id="UP001497522"/>
    </source>
</evidence>